<dbReference type="EMBL" id="MU006575">
    <property type="protein sequence ID" value="KAF2746811.1"/>
    <property type="molecule type" value="Genomic_DNA"/>
</dbReference>
<name>A0A6A6VC46_9PLEO</name>
<gene>
    <name evidence="2" type="ORF">M011DRAFT_468102</name>
</gene>
<feature type="compositionally biased region" description="Polar residues" evidence="1">
    <location>
        <begin position="99"/>
        <end position="108"/>
    </location>
</feature>
<keyword evidence="3" id="KW-1185">Reference proteome</keyword>
<dbReference type="AlphaFoldDB" id="A0A6A6VC46"/>
<feature type="compositionally biased region" description="Polar residues" evidence="1">
    <location>
        <begin position="46"/>
        <end position="57"/>
    </location>
</feature>
<accession>A0A6A6VC46</accession>
<protein>
    <submittedName>
        <fullName evidence="2">Uncharacterized protein</fullName>
    </submittedName>
</protein>
<evidence type="ECO:0000313" key="3">
    <source>
        <dbReference type="Proteomes" id="UP000799440"/>
    </source>
</evidence>
<feature type="region of interest" description="Disordered" evidence="1">
    <location>
        <begin position="46"/>
        <end position="108"/>
    </location>
</feature>
<reference evidence="2" key="1">
    <citation type="journal article" date="2020" name="Stud. Mycol.">
        <title>101 Dothideomycetes genomes: a test case for predicting lifestyles and emergence of pathogens.</title>
        <authorList>
            <person name="Haridas S."/>
            <person name="Albert R."/>
            <person name="Binder M."/>
            <person name="Bloem J."/>
            <person name="Labutti K."/>
            <person name="Salamov A."/>
            <person name="Andreopoulos B."/>
            <person name="Baker S."/>
            <person name="Barry K."/>
            <person name="Bills G."/>
            <person name="Bluhm B."/>
            <person name="Cannon C."/>
            <person name="Castanera R."/>
            <person name="Culley D."/>
            <person name="Daum C."/>
            <person name="Ezra D."/>
            <person name="Gonzalez J."/>
            <person name="Henrissat B."/>
            <person name="Kuo A."/>
            <person name="Liang C."/>
            <person name="Lipzen A."/>
            <person name="Lutzoni F."/>
            <person name="Magnuson J."/>
            <person name="Mondo S."/>
            <person name="Nolan M."/>
            <person name="Ohm R."/>
            <person name="Pangilinan J."/>
            <person name="Park H.-J."/>
            <person name="Ramirez L."/>
            <person name="Alfaro M."/>
            <person name="Sun H."/>
            <person name="Tritt A."/>
            <person name="Yoshinaga Y."/>
            <person name="Zwiers L.-H."/>
            <person name="Turgeon B."/>
            <person name="Goodwin S."/>
            <person name="Spatafora J."/>
            <person name="Crous P."/>
            <person name="Grigoriev I."/>
        </authorList>
    </citation>
    <scope>NUCLEOTIDE SEQUENCE</scope>
    <source>
        <strain evidence="2">CBS 119925</strain>
    </source>
</reference>
<evidence type="ECO:0000313" key="2">
    <source>
        <dbReference type="EMBL" id="KAF2746811.1"/>
    </source>
</evidence>
<organism evidence="2 3">
    <name type="scientific">Sporormia fimetaria CBS 119925</name>
    <dbReference type="NCBI Taxonomy" id="1340428"/>
    <lineage>
        <taxon>Eukaryota</taxon>
        <taxon>Fungi</taxon>
        <taxon>Dikarya</taxon>
        <taxon>Ascomycota</taxon>
        <taxon>Pezizomycotina</taxon>
        <taxon>Dothideomycetes</taxon>
        <taxon>Pleosporomycetidae</taxon>
        <taxon>Pleosporales</taxon>
        <taxon>Sporormiaceae</taxon>
        <taxon>Sporormia</taxon>
    </lineage>
</organism>
<evidence type="ECO:0000256" key="1">
    <source>
        <dbReference type="SAM" id="MobiDB-lite"/>
    </source>
</evidence>
<proteinExistence type="predicted"/>
<dbReference type="Proteomes" id="UP000799440">
    <property type="component" value="Unassembled WGS sequence"/>
</dbReference>
<sequence>MFNPSAVKALLPFANPIRAQSFRPHTSIPSFILPLNIHLSSSAHHTLSRSASLQLQPSPEGPVPASAPTHVRVFTAPPTAKPLTTEAKSSDLPHPSRQPYVSSGAYTS</sequence>